<comment type="subcellular location">
    <subcellularLocation>
        <location evidence="2">Cytoplasm</location>
    </subcellularLocation>
    <subcellularLocation>
        <location evidence="1">Mitochondrion</location>
    </subcellularLocation>
</comment>
<dbReference type="GO" id="GO:0007018">
    <property type="term" value="P:microtubule-based movement"/>
    <property type="evidence" value="ECO:0007669"/>
    <property type="project" value="TreeGrafter"/>
</dbReference>
<comment type="subunit">
    <text evidence="12">Oligomer composed of two heavy chains and two light chains. Associates with microtubulin in an ATP-dependent manner. Interacts with KIF5C. Interacts with ODF1. Interacts with LRGUK. Interacts with VDAC2.</text>
</comment>
<comment type="function">
    <text evidence="11">Kinesin is a microtubule-associated force-producing protein that may play a role in organelle transport. Plays a role during spermiogenesis in the development of the sperm tail midpiece and in the normal function of spermatozoa. May play a role in the formation of the mitochondrial sheath formation in the developing spermatid midpiece.</text>
</comment>
<evidence type="ECO:0000256" key="4">
    <source>
        <dbReference type="ARBA" id="ARBA00022553"/>
    </source>
</evidence>
<evidence type="ECO:0000256" key="8">
    <source>
        <dbReference type="ARBA" id="ARBA00022871"/>
    </source>
</evidence>
<dbReference type="GO" id="GO:0005739">
    <property type="term" value="C:mitochondrion"/>
    <property type="evidence" value="ECO:0007669"/>
    <property type="project" value="UniProtKB-SubCell"/>
</dbReference>
<dbReference type="InterPro" id="IPR002151">
    <property type="entry name" value="Kinesin_light"/>
</dbReference>
<dbReference type="EMBL" id="CAAALY010108498">
    <property type="protein sequence ID" value="VEL30009.1"/>
    <property type="molecule type" value="Genomic_DNA"/>
</dbReference>
<dbReference type="OrthoDB" id="413723at2759"/>
<evidence type="ECO:0000313" key="14">
    <source>
        <dbReference type="Proteomes" id="UP000784294"/>
    </source>
</evidence>
<dbReference type="Proteomes" id="UP000784294">
    <property type="component" value="Unassembled WGS sequence"/>
</dbReference>
<evidence type="ECO:0000256" key="2">
    <source>
        <dbReference type="ARBA" id="ARBA00004496"/>
    </source>
</evidence>
<accession>A0A3S5AIB1</accession>
<organism evidence="13 14">
    <name type="scientific">Protopolystoma xenopodis</name>
    <dbReference type="NCBI Taxonomy" id="117903"/>
    <lineage>
        <taxon>Eukaryota</taxon>
        <taxon>Metazoa</taxon>
        <taxon>Spiralia</taxon>
        <taxon>Lophotrochozoa</taxon>
        <taxon>Platyhelminthes</taxon>
        <taxon>Monogenea</taxon>
        <taxon>Polyopisthocotylea</taxon>
        <taxon>Polystomatidea</taxon>
        <taxon>Polystomatidae</taxon>
        <taxon>Protopolystoma</taxon>
    </lineage>
</organism>
<keyword evidence="6" id="KW-0221">Differentiation</keyword>
<gene>
    <name evidence="13" type="ORF">PXEA_LOCUS23449</name>
</gene>
<reference evidence="13" key="1">
    <citation type="submission" date="2018-11" db="EMBL/GenBank/DDBJ databases">
        <authorList>
            <consortium name="Pathogen Informatics"/>
        </authorList>
    </citation>
    <scope>NUCLEOTIDE SEQUENCE</scope>
</reference>
<dbReference type="PANTHER" id="PTHR45783">
    <property type="entry name" value="KINESIN LIGHT CHAIN"/>
    <property type="match status" value="1"/>
</dbReference>
<dbReference type="GO" id="GO:0007283">
    <property type="term" value="P:spermatogenesis"/>
    <property type="evidence" value="ECO:0007669"/>
    <property type="project" value="UniProtKB-KW"/>
</dbReference>
<evidence type="ECO:0000256" key="1">
    <source>
        <dbReference type="ARBA" id="ARBA00004173"/>
    </source>
</evidence>
<comment type="caution">
    <text evidence="13">The sequence shown here is derived from an EMBL/GenBank/DDBJ whole genome shotgun (WGS) entry which is preliminary data.</text>
</comment>
<keyword evidence="8" id="KW-0744">Spermatogenesis</keyword>
<keyword evidence="4" id="KW-0597">Phosphoprotein</keyword>
<evidence type="ECO:0000256" key="10">
    <source>
        <dbReference type="ARBA" id="ARBA00040765"/>
    </source>
</evidence>
<dbReference type="GO" id="GO:0030154">
    <property type="term" value="P:cell differentiation"/>
    <property type="evidence" value="ECO:0007669"/>
    <property type="project" value="UniProtKB-KW"/>
</dbReference>
<name>A0A3S5AIB1_9PLAT</name>
<dbReference type="GO" id="GO:0005871">
    <property type="term" value="C:kinesin complex"/>
    <property type="evidence" value="ECO:0007669"/>
    <property type="project" value="InterPro"/>
</dbReference>
<dbReference type="Gene3D" id="1.25.40.10">
    <property type="entry name" value="Tetratricopeptide repeat domain"/>
    <property type="match status" value="1"/>
</dbReference>
<dbReference type="AlphaFoldDB" id="A0A3S5AIB1"/>
<keyword evidence="14" id="KW-1185">Reference proteome</keyword>
<dbReference type="GO" id="GO:0019894">
    <property type="term" value="F:kinesin binding"/>
    <property type="evidence" value="ECO:0007669"/>
    <property type="project" value="TreeGrafter"/>
</dbReference>
<dbReference type="PANTHER" id="PTHR45783:SF1">
    <property type="entry name" value="KINESIN LIGHT CHAIN 3"/>
    <property type="match status" value="1"/>
</dbReference>
<evidence type="ECO:0000256" key="3">
    <source>
        <dbReference type="ARBA" id="ARBA00022490"/>
    </source>
</evidence>
<evidence type="ECO:0000256" key="12">
    <source>
        <dbReference type="ARBA" id="ARBA00046448"/>
    </source>
</evidence>
<keyword evidence="5" id="KW-0677">Repeat</keyword>
<evidence type="ECO:0000256" key="7">
    <source>
        <dbReference type="ARBA" id="ARBA00022803"/>
    </source>
</evidence>
<keyword evidence="3" id="KW-0963">Cytoplasm</keyword>
<evidence type="ECO:0000256" key="9">
    <source>
        <dbReference type="ARBA" id="ARBA00023128"/>
    </source>
</evidence>
<evidence type="ECO:0000256" key="6">
    <source>
        <dbReference type="ARBA" id="ARBA00022782"/>
    </source>
</evidence>
<evidence type="ECO:0000256" key="5">
    <source>
        <dbReference type="ARBA" id="ARBA00022737"/>
    </source>
</evidence>
<protein>
    <recommendedName>
        <fullName evidence="10">Kinesin light chain 3</fullName>
    </recommendedName>
</protein>
<evidence type="ECO:0000313" key="13">
    <source>
        <dbReference type="EMBL" id="VEL30009.1"/>
    </source>
</evidence>
<evidence type="ECO:0000256" key="11">
    <source>
        <dbReference type="ARBA" id="ARBA00045520"/>
    </source>
</evidence>
<sequence>MTRAHENEFGQISDTNKPIWMLAEERQAGRLPPSVMRDTNNPHHGMWMRATKLDNSTVFTTLKNLAALYRRQGNFDAAGTIEECTSGGGTVRLPSLNLCLN</sequence>
<keyword evidence="7" id="KW-0802">TPR repeat</keyword>
<proteinExistence type="predicted"/>
<keyword evidence="9" id="KW-0496">Mitochondrion</keyword>
<dbReference type="InterPro" id="IPR011990">
    <property type="entry name" value="TPR-like_helical_dom_sf"/>
</dbReference>